<gene>
    <name evidence="1" type="ordered locus">Dde_2770</name>
</gene>
<organism evidence="1 2">
    <name type="scientific">Oleidesulfovibrio alaskensis (strain ATCC BAA-1058 / DSM 17464 / G20)</name>
    <name type="common">Desulfovibrio alaskensis</name>
    <dbReference type="NCBI Taxonomy" id="207559"/>
    <lineage>
        <taxon>Bacteria</taxon>
        <taxon>Pseudomonadati</taxon>
        <taxon>Thermodesulfobacteriota</taxon>
        <taxon>Desulfovibrionia</taxon>
        <taxon>Desulfovibrionales</taxon>
        <taxon>Desulfovibrionaceae</taxon>
        <taxon>Oleidesulfovibrio</taxon>
    </lineage>
</organism>
<dbReference type="eggNOG" id="ENOG503184B">
    <property type="taxonomic scope" value="Bacteria"/>
</dbReference>
<protein>
    <submittedName>
        <fullName evidence="1">Uncharacterized protein</fullName>
    </submittedName>
</protein>
<sequence>MHIATMAASGLRPMYAAERLEDFMAARGGNLGGTFHCGVYMGTRVLWDARTDECLTAEGVVETAAGHLKPQLRLIAERIAAETGTLPSMDGILVRVKDSLCQYRILDMVAPLPVWRQVNLLADAAALLEPQLPHVRPAQHFHTPVLKTEKQIARWLKSWKRPGLSGVLVKDAEMLYAAGEHSRGCCLIPL</sequence>
<name>Q30XN0_OLEA2</name>
<proteinExistence type="predicted"/>
<dbReference type="AlphaFoldDB" id="Q30XN0"/>
<dbReference type="RefSeq" id="WP_011368585.1">
    <property type="nucleotide sequence ID" value="NC_007519.1"/>
</dbReference>
<dbReference type="KEGG" id="dde:Dde_2770"/>
<accession>Q30XN0</accession>
<evidence type="ECO:0000313" key="1">
    <source>
        <dbReference type="EMBL" id="ABB39566.1"/>
    </source>
</evidence>
<dbReference type="HOGENOM" id="CLU_1425894_0_0_7"/>
<evidence type="ECO:0000313" key="2">
    <source>
        <dbReference type="Proteomes" id="UP000002710"/>
    </source>
</evidence>
<dbReference type="EMBL" id="CP000112">
    <property type="protein sequence ID" value="ABB39566.1"/>
    <property type="molecule type" value="Genomic_DNA"/>
</dbReference>
<dbReference type="Proteomes" id="UP000002710">
    <property type="component" value="Chromosome"/>
</dbReference>
<keyword evidence="2" id="KW-1185">Reference proteome</keyword>
<reference evidence="1 2" key="1">
    <citation type="journal article" date="2011" name="J. Bacteriol.">
        <title>Complete genome sequence and updated annotation of Desulfovibrio alaskensis G20.</title>
        <authorList>
            <person name="Hauser L.J."/>
            <person name="Land M.L."/>
            <person name="Brown S.D."/>
            <person name="Larimer F."/>
            <person name="Keller K.L."/>
            <person name="Rapp-Giles B.J."/>
            <person name="Price M.N."/>
            <person name="Lin M."/>
            <person name="Bruce D.C."/>
            <person name="Detter J.C."/>
            <person name="Tapia R."/>
            <person name="Han C.S."/>
            <person name="Goodwin L.A."/>
            <person name="Cheng J.F."/>
            <person name="Pitluck S."/>
            <person name="Copeland A."/>
            <person name="Lucas S."/>
            <person name="Nolan M."/>
            <person name="Lapidus A.L."/>
            <person name="Palumbo A.V."/>
            <person name="Wall J.D."/>
        </authorList>
    </citation>
    <scope>NUCLEOTIDE SEQUENCE [LARGE SCALE GENOMIC DNA]</scope>
    <source>
        <strain evidence="2">ATCC BAA 1058 / DSM 17464 / G20</strain>
    </source>
</reference>